<keyword evidence="7" id="KW-1133">Transmembrane helix</keyword>
<dbReference type="InterPro" id="IPR008271">
    <property type="entry name" value="Ser/Thr_kinase_AS"/>
</dbReference>
<feature type="transmembrane region" description="Helical" evidence="7">
    <location>
        <begin position="481"/>
        <end position="506"/>
    </location>
</feature>
<organism evidence="9 10">
    <name type="scientific">Georgenia halophila</name>
    <dbReference type="NCBI Taxonomy" id="620889"/>
    <lineage>
        <taxon>Bacteria</taxon>
        <taxon>Bacillati</taxon>
        <taxon>Actinomycetota</taxon>
        <taxon>Actinomycetes</taxon>
        <taxon>Micrococcales</taxon>
        <taxon>Bogoriellaceae</taxon>
        <taxon>Georgenia</taxon>
    </lineage>
</organism>
<dbReference type="EMBL" id="BAABGN010000001">
    <property type="protein sequence ID" value="GAA4414634.1"/>
    <property type="molecule type" value="Genomic_DNA"/>
</dbReference>
<evidence type="ECO:0000256" key="7">
    <source>
        <dbReference type="SAM" id="Phobius"/>
    </source>
</evidence>
<dbReference type="Proteomes" id="UP001500622">
    <property type="component" value="Unassembled WGS sequence"/>
</dbReference>
<keyword evidence="7" id="KW-0812">Transmembrane</keyword>
<evidence type="ECO:0000256" key="2">
    <source>
        <dbReference type="ARBA" id="ARBA00022741"/>
    </source>
</evidence>
<dbReference type="Gene3D" id="3.30.200.20">
    <property type="entry name" value="Phosphorylase Kinase, domain 1"/>
    <property type="match status" value="1"/>
</dbReference>
<dbReference type="PROSITE" id="PS50011">
    <property type="entry name" value="PROTEIN_KINASE_DOM"/>
    <property type="match status" value="1"/>
</dbReference>
<feature type="transmembrane region" description="Helical" evidence="7">
    <location>
        <begin position="431"/>
        <end position="453"/>
    </location>
</feature>
<sequence length="598" mass="62008">MTEPVGQAREVGGYRLVRRLGSGGMGTVHEAVDADGRHVALKLLHPHIATDPQARKRLSREVALMHRVKDAGVARVLDAEVEDAEAFVVTELVEGPTLEDDIVDDGPFTVEELAGLAHGLAASLRAIHAQGIVHRDLKPGNVMLADDGPVLIDFGIAQVADDVRLTQTGLVTGTPGYLDPEVIAGGDPGTVGDWWAWAAVLLFAATARPPFGRGSMEAVLARVAIGRADTEGLPAAVARTLSAALDPDPARRLQPDQVLAALDEAADDPEAADDGGPVAAVGETTAVSTAPDEGLTAPVVPPTYPVERNRSDGATTTVEAPPPPGPEAPATGPLDGGSHTKVMPAVPPAPAQPVPAGYDAEPPSYSQQGYAGQGYPEPRYPEQGYGEQIYPDQGSAPSQPPVTPTWAVRARRRSASVLAVGVGVSAAAASFPGLFVVFAAALLLLTATTGWAGRSRRAARTRKGPRRGDDARMLAGLPWHLLRGLLVVLPGVAVGAVAGGVVWWLGGRAPLGLVPNVQEPVVLWAGGLVALFLAWLTPTSDAAREGARAWLEVLTPGPGYRALLVVVFLGFALFIGVQVATGEAPAASWVPLPFTLVR</sequence>
<evidence type="ECO:0000256" key="5">
    <source>
        <dbReference type="PROSITE-ProRule" id="PRU10141"/>
    </source>
</evidence>
<dbReference type="PROSITE" id="PS00107">
    <property type="entry name" value="PROTEIN_KINASE_ATP"/>
    <property type="match status" value="1"/>
</dbReference>
<dbReference type="PANTHER" id="PTHR43289:SF34">
    <property type="entry name" value="SERINE_THREONINE-PROTEIN KINASE YBDM-RELATED"/>
    <property type="match status" value="1"/>
</dbReference>
<dbReference type="SUPFAM" id="SSF56112">
    <property type="entry name" value="Protein kinase-like (PK-like)"/>
    <property type="match status" value="1"/>
</dbReference>
<feature type="transmembrane region" description="Helical" evidence="7">
    <location>
        <begin position="559"/>
        <end position="580"/>
    </location>
</feature>
<feature type="transmembrane region" description="Helical" evidence="7">
    <location>
        <begin position="521"/>
        <end position="538"/>
    </location>
</feature>
<comment type="caution">
    <text evidence="9">The sequence shown here is derived from an EMBL/GenBank/DDBJ whole genome shotgun (WGS) entry which is preliminary data.</text>
</comment>
<feature type="domain" description="Protein kinase" evidence="8">
    <location>
        <begin position="14"/>
        <end position="266"/>
    </location>
</feature>
<feature type="region of interest" description="Disordered" evidence="6">
    <location>
        <begin position="287"/>
        <end position="403"/>
    </location>
</feature>
<dbReference type="Pfam" id="PF00069">
    <property type="entry name" value="Pkinase"/>
    <property type="match status" value="1"/>
</dbReference>
<dbReference type="PROSITE" id="PS00108">
    <property type="entry name" value="PROTEIN_KINASE_ST"/>
    <property type="match status" value="1"/>
</dbReference>
<keyword evidence="3" id="KW-0418">Kinase</keyword>
<evidence type="ECO:0000259" key="8">
    <source>
        <dbReference type="PROSITE" id="PS50011"/>
    </source>
</evidence>
<evidence type="ECO:0000256" key="6">
    <source>
        <dbReference type="SAM" id="MobiDB-lite"/>
    </source>
</evidence>
<name>A0ABP8KSP1_9MICO</name>
<keyword evidence="1" id="KW-0808">Transferase</keyword>
<reference evidence="10" key="1">
    <citation type="journal article" date="2019" name="Int. J. Syst. Evol. Microbiol.">
        <title>The Global Catalogue of Microorganisms (GCM) 10K type strain sequencing project: providing services to taxonomists for standard genome sequencing and annotation.</title>
        <authorList>
            <consortium name="The Broad Institute Genomics Platform"/>
            <consortium name="The Broad Institute Genome Sequencing Center for Infectious Disease"/>
            <person name="Wu L."/>
            <person name="Ma J."/>
        </authorList>
    </citation>
    <scope>NUCLEOTIDE SEQUENCE [LARGE SCALE GENOMIC DNA]</scope>
    <source>
        <strain evidence="10">JCM 17810</strain>
    </source>
</reference>
<keyword evidence="4 5" id="KW-0067">ATP-binding</keyword>
<dbReference type="Gene3D" id="1.10.510.10">
    <property type="entry name" value="Transferase(Phosphotransferase) domain 1"/>
    <property type="match status" value="1"/>
</dbReference>
<evidence type="ECO:0000256" key="3">
    <source>
        <dbReference type="ARBA" id="ARBA00022777"/>
    </source>
</evidence>
<keyword evidence="10" id="KW-1185">Reference proteome</keyword>
<dbReference type="InterPro" id="IPR017441">
    <property type="entry name" value="Protein_kinase_ATP_BS"/>
</dbReference>
<keyword evidence="2 5" id="KW-0547">Nucleotide-binding</keyword>
<evidence type="ECO:0000256" key="1">
    <source>
        <dbReference type="ARBA" id="ARBA00022679"/>
    </source>
</evidence>
<keyword evidence="7" id="KW-0472">Membrane</keyword>
<proteinExistence type="predicted"/>
<evidence type="ECO:0000256" key="4">
    <source>
        <dbReference type="ARBA" id="ARBA00022840"/>
    </source>
</evidence>
<dbReference type="RefSeq" id="WP_345214445.1">
    <property type="nucleotide sequence ID" value="NZ_BAABGN010000001.1"/>
</dbReference>
<dbReference type="PANTHER" id="PTHR43289">
    <property type="entry name" value="MITOGEN-ACTIVATED PROTEIN KINASE KINASE KINASE 20-RELATED"/>
    <property type="match status" value="1"/>
</dbReference>
<evidence type="ECO:0000313" key="9">
    <source>
        <dbReference type="EMBL" id="GAA4414634.1"/>
    </source>
</evidence>
<gene>
    <name evidence="9" type="ORF">GCM10023169_00160</name>
</gene>
<dbReference type="CDD" id="cd14014">
    <property type="entry name" value="STKc_PknB_like"/>
    <property type="match status" value="1"/>
</dbReference>
<dbReference type="InterPro" id="IPR000719">
    <property type="entry name" value="Prot_kinase_dom"/>
</dbReference>
<protein>
    <recommendedName>
        <fullName evidence="8">Protein kinase domain-containing protein</fullName>
    </recommendedName>
</protein>
<dbReference type="SMART" id="SM00220">
    <property type="entry name" value="S_TKc"/>
    <property type="match status" value="1"/>
</dbReference>
<feature type="binding site" evidence="5">
    <location>
        <position position="42"/>
    </location>
    <ligand>
        <name>ATP</name>
        <dbReference type="ChEBI" id="CHEBI:30616"/>
    </ligand>
</feature>
<accession>A0ABP8KSP1</accession>
<evidence type="ECO:0000313" key="10">
    <source>
        <dbReference type="Proteomes" id="UP001500622"/>
    </source>
</evidence>
<dbReference type="InterPro" id="IPR011009">
    <property type="entry name" value="Kinase-like_dom_sf"/>
</dbReference>